<dbReference type="Proteomes" id="UP000494245">
    <property type="component" value="Unassembled WGS sequence"/>
</dbReference>
<keyword evidence="6 8" id="KW-1133">Transmembrane helix</keyword>
<keyword evidence="2" id="KW-0813">Transport</keyword>
<dbReference type="InterPro" id="IPR051084">
    <property type="entry name" value="H+-coupled_symporters"/>
</dbReference>
<dbReference type="InterPro" id="IPR036259">
    <property type="entry name" value="MFS_trans_sf"/>
</dbReference>
<keyword evidence="4 8" id="KW-0812">Transmembrane</keyword>
<evidence type="ECO:0000313" key="11">
    <source>
        <dbReference type="Proteomes" id="UP000494245"/>
    </source>
</evidence>
<keyword evidence="3" id="KW-1003">Cell membrane</keyword>
<organism evidence="10 11">
    <name type="scientific">Fundidesulfovibrio magnetotacticus</name>
    <dbReference type="NCBI Taxonomy" id="2730080"/>
    <lineage>
        <taxon>Bacteria</taxon>
        <taxon>Pseudomonadati</taxon>
        <taxon>Thermodesulfobacteriota</taxon>
        <taxon>Desulfovibrionia</taxon>
        <taxon>Desulfovibrionales</taxon>
        <taxon>Desulfovibrionaceae</taxon>
        <taxon>Fundidesulfovibrio</taxon>
    </lineage>
</organism>
<gene>
    <name evidence="10" type="primary">proP</name>
    <name evidence="10" type="ORF">NNJEOMEG_03582</name>
</gene>
<keyword evidence="7 8" id="KW-0472">Membrane</keyword>
<dbReference type="SUPFAM" id="SSF103473">
    <property type="entry name" value="MFS general substrate transporter"/>
    <property type="match status" value="1"/>
</dbReference>
<feature type="transmembrane region" description="Helical" evidence="8">
    <location>
        <begin position="190"/>
        <end position="209"/>
    </location>
</feature>
<feature type="transmembrane region" description="Helical" evidence="8">
    <location>
        <begin position="269"/>
        <end position="290"/>
    </location>
</feature>
<evidence type="ECO:0000256" key="4">
    <source>
        <dbReference type="ARBA" id="ARBA00022692"/>
    </source>
</evidence>
<accession>A0A6V8LVE4</accession>
<dbReference type="InterPro" id="IPR020846">
    <property type="entry name" value="MFS_dom"/>
</dbReference>
<name>A0A6V8LVE4_9BACT</name>
<dbReference type="InterPro" id="IPR005828">
    <property type="entry name" value="MFS_sugar_transport-like"/>
</dbReference>
<reference evidence="10 11" key="1">
    <citation type="submission" date="2020-04" db="EMBL/GenBank/DDBJ databases">
        <authorList>
            <consortium name="Desulfovibrio sp. FSS-1 genome sequencing consortium"/>
            <person name="Shimoshige H."/>
            <person name="Kobayashi H."/>
            <person name="Maekawa T."/>
        </authorList>
    </citation>
    <scope>NUCLEOTIDE SEQUENCE [LARGE SCALE GENOMIC DNA]</scope>
    <source>
        <strain evidence="10 11">SIID29052-01</strain>
    </source>
</reference>
<reference evidence="10 11" key="2">
    <citation type="submission" date="2020-05" db="EMBL/GenBank/DDBJ databases">
        <title>Draft genome sequence of Desulfovibrio sp. strainFSS-1.</title>
        <authorList>
            <person name="Shimoshige H."/>
            <person name="Kobayashi H."/>
            <person name="Maekawa T."/>
        </authorList>
    </citation>
    <scope>NUCLEOTIDE SEQUENCE [LARGE SCALE GENOMIC DNA]</scope>
    <source>
        <strain evidence="10 11">SIID29052-01</strain>
    </source>
</reference>
<evidence type="ECO:0000256" key="5">
    <source>
        <dbReference type="ARBA" id="ARBA00022847"/>
    </source>
</evidence>
<dbReference type="PANTHER" id="PTHR43528:SF1">
    <property type="entry name" value="ALPHA-KETOGLUTARATE PERMEASE"/>
    <property type="match status" value="1"/>
</dbReference>
<evidence type="ECO:0000256" key="3">
    <source>
        <dbReference type="ARBA" id="ARBA00022475"/>
    </source>
</evidence>
<comment type="subcellular location">
    <subcellularLocation>
        <location evidence="1">Cell membrane</location>
        <topology evidence="1">Multi-pass membrane protein</topology>
    </subcellularLocation>
</comment>
<dbReference type="PROSITE" id="PS50850">
    <property type="entry name" value="MFS"/>
    <property type="match status" value="1"/>
</dbReference>
<keyword evidence="5" id="KW-0769">Symport</keyword>
<feature type="transmembrane region" description="Helical" evidence="8">
    <location>
        <begin position="360"/>
        <end position="378"/>
    </location>
</feature>
<feature type="transmembrane region" description="Helical" evidence="8">
    <location>
        <begin position="142"/>
        <end position="169"/>
    </location>
</feature>
<dbReference type="PANTHER" id="PTHR43528">
    <property type="entry name" value="ALPHA-KETOGLUTARATE PERMEASE"/>
    <property type="match status" value="1"/>
</dbReference>
<feature type="transmembrane region" description="Helical" evidence="8">
    <location>
        <begin position="85"/>
        <end position="106"/>
    </location>
</feature>
<sequence length="467" mass="50053">MPEDEQRMGSRGLEASLPWLLTRAAARRRGSAPRRGRAPLRTNMLGGVAGNALEWYDFAILGFLAPQIGRNFFPSDDPLVSLLGAFGVFAAAFLARPAGGLLFGYIGDRRGRKTSLQLSVALMAVPTFLVGLLPTYRDAGVLAPLLLVLLRMAQGLSVGGELVGSIAFVAENAPEERRGYYCSWTFASEYGGMMLGSLLTAGLSLGLGAQAMDSWGWRVPFLAGALIAVVAFWMRKSLSETPVFLALEDRKRLGRNPVAEAVQLVPERILHLFFLVILVGAGFYTLFVWWPTYLGSVLRPDVPGVAGLNAFSLLLLMVFIPFTGSLSDRLGRKPLLVWSCAGMTVFTLPLFQLAQQGGVAGLFVSQTAFTALMALYLGPVPAALVEMFPPRMRYSAMGIGYNLSLCVFGGAAPVAATWLMQGRETAFAPALVLTVLSGINLLAALTMRERSPGAADGVPGKRSRDLA</sequence>
<dbReference type="InterPro" id="IPR011701">
    <property type="entry name" value="MFS"/>
</dbReference>
<feature type="transmembrane region" description="Helical" evidence="8">
    <location>
        <begin position="215"/>
        <end position="234"/>
    </location>
</feature>
<feature type="transmembrane region" description="Helical" evidence="8">
    <location>
        <begin position="118"/>
        <end position="136"/>
    </location>
</feature>
<comment type="caution">
    <text evidence="10">The sequence shown here is derived from an EMBL/GenBank/DDBJ whole genome shotgun (WGS) entry which is preliminary data.</text>
</comment>
<evidence type="ECO:0000313" key="10">
    <source>
        <dbReference type="EMBL" id="GFK95714.1"/>
    </source>
</evidence>
<protein>
    <submittedName>
        <fullName evidence="10">Proline/betaine transporter</fullName>
    </submittedName>
</protein>
<feature type="transmembrane region" description="Helical" evidence="8">
    <location>
        <begin position="302"/>
        <end position="323"/>
    </location>
</feature>
<keyword evidence="11" id="KW-1185">Reference proteome</keyword>
<evidence type="ECO:0000256" key="7">
    <source>
        <dbReference type="ARBA" id="ARBA00023136"/>
    </source>
</evidence>
<proteinExistence type="predicted"/>
<evidence type="ECO:0000256" key="8">
    <source>
        <dbReference type="SAM" id="Phobius"/>
    </source>
</evidence>
<dbReference type="GO" id="GO:0005886">
    <property type="term" value="C:plasma membrane"/>
    <property type="evidence" value="ECO:0007669"/>
    <property type="project" value="UniProtKB-SubCell"/>
</dbReference>
<evidence type="ECO:0000256" key="6">
    <source>
        <dbReference type="ARBA" id="ARBA00022989"/>
    </source>
</evidence>
<dbReference type="Gene3D" id="1.20.1250.20">
    <property type="entry name" value="MFS general substrate transporter like domains"/>
    <property type="match status" value="2"/>
</dbReference>
<dbReference type="AlphaFoldDB" id="A0A6V8LVE4"/>
<feature type="transmembrane region" description="Helical" evidence="8">
    <location>
        <begin position="335"/>
        <end position="354"/>
    </location>
</feature>
<evidence type="ECO:0000259" key="9">
    <source>
        <dbReference type="PROSITE" id="PS50850"/>
    </source>
</evidence>
<feature type="domain" description="Major facilitator superfamily (MFS) profile" evidence="9">
    <location>
        <begin position="43"/>
        <end position="452"/>
    </location>
</feature>
<dbReference type="Pfam" id="PF07690">
    <property type="entry name" value="MFS_1"/>
    <property type="match status" value="1"/>
</dbReference>
<feature type="transmembrane region" description="Helical" evidence="8">
    <location>
        <begin position="44"/>
        <end position="65"/>
    </location>
</feature>
<dbReference type="Pfam" id="PF00083">
    <property type="entry name" value="Sugar_tr"/>
    <property type="match status" value="1"/>
</dbReference>
<feature type="transmembrane region" description="Helical" evidence="8">
    <location>
        <begin position="399"/>
        <end position="420"/>
    </location>
</feature>
<dbReference type="FunFam" id="1.20.1250.20:FF:000001">
    <property type="entry name" value="Dicarboxylate MFS transporter"/>
    <property type="match status" value="1"/>
</dbReference>
<evidence type="ECO:0000256" key="2">
    <source>
        <dbReference type="ARBA" id="ARBA00022448"/>
    </source>
</evidence>
<feature type="transmembrane region" description="Helical" evidence="8">
    <location>
        <begin position="426"/>
        <end position="445"/>
    </location>
</feature>
<dbReference type="GO" id="GO:0015293">
    <property type="term" value="F:symporter activity"/>
    <property type="evidence" value="ECO:0007669"/>
    <property type="project" value="UniProtKB-KW"/>
</dbReference>
<evidence type="ECO:0000256" key="1">
    <source>
        <dbReference type="ARBA" id="ARBA00004651"/>
    </source>
</evidence>
<dbReference type="EMBL" id="BLTE01000021">
    <property type="protein sequence ID" value="GFK95714.1"/>
    <property type="molecule type" value="Genomic_DNA"/>
</dbReference>